<comment type="caution">
    <text evidence="2">The sequence shown here is derived from an EMBL/GenBank/DDBJ whole genome shotgun (WGS) entry which is preliminary data.</text>
</comment>
<keyword evidence="3" id="KW-1185">Reference proteome</keyword>
<accession>A0A0F4LRP7</accession>
<evidence type="ECO:0000313" key="3">
    <source>
        <dbReference type="Proteomes" id="UP000033682"/>
    </source>
</evidence>
<sequence length="117" mass="13819">MIDKLEQIALIKKLNQHKPMPIIWWTCLVLVLPLLCSLLRIQTIWRVGLLFGVFNCAVSYQVGKLIKTHTLKPYWLLFLPVCFCLLVLLKYAKYNLLFGLIYLIFEVFGLMDRQIYK</sequence>
<dbReference type="AlphaFoldDB" id="A0A0F4LRP7"/>
<protein>
    <submittedName>
        <fullName evidence="2">Uncharacterized protein</fullName>
    </submittedName>
</protein>
<reference evidence="2 3" key="1">
    <citation type="submission" date="2015-01" db="EMBL/GenBank/DDBJ databases">
        <title>Comparative genomics of the lactic acid bacteria isolated from the honey bee gut.</title>
        <authorList>
            <person name="Ellegaard K.M."/>
            <person name="Tamarit D."/>
            <person name="Javelind E."/>
            <person name="Olofsson T."/>
            <person name="Andersson S.G."/>
            <person name="Vasquez A."/>
        </authorList>
    </citation>
    <scope>NUCLEOTIDE SEQUENCE [LARGE SCALE GENOMIC DNA]</scope>
    <source>
        <strain evidence="2 3">Hma11</strain>
    </source>
</reference>
<name>A0A0F4LRP7_9LACO</name>
<feature type="transmembrane region" description="Helical" evidence="1">
    <location>
        <begin position="21"/>
        <end position="41"/>
    </location>
</feature>
<evidence type="ECO:0000256" key="1">
    <source>
        <dbReference type="SAM" id="Phobius"/>
    </source>
</evidence>
<proteinExistence type="predicted"/>
<feature type="transmembrane region" description="Helical" evidence="1">
    <location>
        <begin position="95"/>
        <end position="111"/>
    </location>
</feature>
<dbReference type="PATRIC" id="fig|303541.3.peg.903"/>
<dbReference type="STRING" id="303541.JF72_07460"/>
<feature type="transmembrane region" description="Helical" evidence="1">
    <location>
        <begin position="47"/>
        <end position="66"/>
    </location>
</feature>
<dbReference type="HOGENOM" id="CLU_146638_0_0_9"/>
<gene>
    <name evidence="2" type="ORF">JF72_07460</name>
</gene>
<organism evidence="2 3">
    <name type="scientific">Lactobacillus apis</name>
    <dbReference type="NCBI Taxonomy" id="303541"/>
    <lineage>
        <taxon>Bacteria</taxon>
        <taxon>Bacillati</taxon>
        <taxon>Bacillota</taxon>
        <taxon>Bacilli</taxon>
        <taxon>Lactobacillales</taxon>
        <taxon>Lactobacillaceae</taxon>
        <taxon>Lactobacillus</taxon>
    </lineage>
</organism>
<feature type="transmembrane region" description="Helical" evidence="1">
    <location>
        <begin position="73"/>
        <end position="89"/>
    </location>
</feature>
<dbReference type="RefSeq" id="WP_257011563.1">
    <property type="nucleotide sequence ID" value="NZ_CAMLAW010000002.1"/>
</dbReference>
<evidence type="ECO:0000313" key="2">
    <source>
        <dbReference type="EMBL" id="KJY61462.1"/>
    </source>
</evidence>
<keyword evidence="1" id="KW-0472">Membrane</keyword>
<keyword evidence="1" id="KW-0812">Transmembrane</keyword>
<keyword evidence="1" id="KW-1133">Transmembrane helix</keyword>
<dbReference type="EMBL" id="JXLG01000005">
    <property type="protein sequence ID" value="KJY61462.1"/>
    <property type="molecule type" value="Genomic_DNA"/>
</dbReference>
<dbReference type="Proteomes" id="UP000033682">
    <property type="component" value="Unassembled WGS sequence"/>
</dbReference>